<dbReference type="Proteomes" id="UP000599312">
    <property type="component" value="Unassembled WGS sequence"/>
</dbReference>
<accession>A0A931FPU0</accession>
<comment type="caution">
    <text evidence="2">The sequence shown here is derived from an EMBL/GenBank/DDBJ whole genome shotgun (WGS) entry which is preliminary data.</text>
</comment>
<sequence length="121" mass="13687">MGKGKDSTSTERGRRFREGQKARIAALADQAELLTIKVATLTSQNVSLRAHRDALLAELDKQDVEIAELKESVEIAYQLYQKQTQALEEALHGTGVITPEIERKWEKMYGPKKKGKHKARR</sequence>
<feature type="coiled-coil region" evidence="1">
    <location>
        <begin position="52"/>
        <end position="90"/>
    </location>
</feature>
<name>A0A931FPU0_9HYPH</name>
<keyword evidence="1" id="KW-0175">Coiled coil</keyword>
<evidence type="ECO:0000313" key="2">
    <source>
        <dbReference type="EMBL" id="MBF9235130.1"/>
    </source>
</evidence>
<evidence type="ECO:0000256" key="1">
    <source>
        <dbReference type="SAM" id="Coils"/>
    </source>
</evidence>
<dbReference type="EMBL" id="JADQDO010000010">
    <property type="protein sequence ID" value="MBF9235130.1"/>
    <property type="molecule type" value="Genomic_DNA"/>
</dbReference>
<evidence type="ECO:0000313" key="3">
    <source>
        <dbReference type="Proteomes" id="UP000599312"/>
    </source>
</evidence>
<keyword evidence="3" id="KW-1185">Reference proteome</keyword>
<protein>
    <submittedName>
        <fullName evidence="2">Uncharacterized protein</fullName>
    </submittedName>
</protein>
<dbReference type="AlphaFoldDB" id="A0A931FPU0"/>
<dbReference type="RefSeq" id="WP_196273124.1">
    <property type="nucleotide sequence ID" value="NZ_JADQDO010000010.1"/>
</dbReference>
<gene>
    <name evidence="2" type="ORF">I2H38_17290</name>
</gene>
<organism evidence="2 3">
    <name type="scientific">Microvirga alba</name>
    <dbReference type="NCBI Taxonomy" id="2791025"/>
    <lineage>
        <taxon>Bacteria</taxon>
        <taxon>Pseudomonadati</taxon>
        <taxon>Pseudomonadota</taxon>
        <taxon>Alphaproteobacteria</taxon>
        <taxon>Hyphomicrobiales</taxon>
        <taxon>Methylobacteriaceae</taxon>
        <taxon>Microvirga</taxon>
    </lineage>
</organism>
<proteinExistence type="predicted"/>
<reference evidence="2" key="1">
    <citation type="submission" date="2020-11" db="EMBL/GenBank/DDBJ databases">
        <authorList>
            <person name="Kim M.K."/>
        </authorList>
    </citation>
    <scope>NUCLEOTIDE SEQUENCE</scope>
    <source>
        <strain evidence="2">BT350</strain>
    </source>
</reference>